<keyword evidence="3" id="KW-1185">Reference proteome</keyword>
<name>A0A4R3VPB3_9SPHI</name>
<evidence type="ECO:0000313" key="3">
    <source>
        <dbReference type="Proteomes" id="UP000295197"/>
    </source>
</evidence>
<dbReference type="EMBL" id="SMBZ01000063">
    <property type="protein sequence ID" value="TCV06100.1"/>
    <property type="molecule type" value="Genomic_DNA"/>
</dbReference>
<evidence type="ECO:0000256" key="1">
    <source>
        <dbReference type="SAM" id="SignalP"/>
    </source>
</evidence>
<dbReference type="AlphaFoldDB" id="A0A4R3VPB3"/>
<feature type="signal peptide" evidence="1">
    <location>
        <begin position="1"/>
        <end position="20"/>
    </location>
</feature>
<reference evidence="2 3" key="1">
    <citation type="submission" date="2019-03" db="EMBL/GenBank/DDBJ databases">
        <title>Genomic Encyclopedia of Type Strains, Phase IV (KMG-IV): sequencing the most valuable type-strain genomes for metagenomic binning, comparative biology and taxonomic classification.</title>
        <authorList>
            <person name="Goeker M."/>
        </authorList>
    </citation>
    <scope>NUCLEOTIDE SEQUENCE [LARGE SCALE GENOMIC DNA]</scope>
    <source>
        <strain evidence="2 3">DSM 22362</strain>
    </source>
</reference>
<evidence type="ECO:0000313" key="2">
    <source>
        <dbReference type="EMBL" id="TCV06100.1"/>
    </source>
</evidence>
<dbReference type="InterPro" id="IPR019619">
    <property type="entry name" value="DUF2490"/>
</dbReference>
<feature type="chain" id="PRO_5020764605" evidence="1">
    <location>
        <begin position="21"/>
        <end position="224"/>
    </location>
</feature>
<accession>A0A4R3VPB3</accession>
<sequence length="224" mass="26300">MKILTSLFCFSFLLFFNVNAQSPQGWLIYFGNTQIKESKFSIHHELQWRDHKLLGDHNQTLIRIGGQYQFKPSLQSTLGYGFIHTELEGSPNRPFAEHRIYQEGVFSHAVKSSKWRHRVRLEERFIENQDFRGRLRYCMFVDIPLKASQFDKNGLYLALYDEVFLNISDQSAIDTFDRNRAYAGLGYKVRQNIGLQLGFMRQHVGKNAGTNHILLSIHHKMNWN</sequence>
<gene>
    <name evidence="2" type="ORF">EDC17_106313</name>
</gene>
<keyword evidence="1" id="KW-0732">Signal</keyword>
<dbReference type="Pfam" id="PF10677">
    <property type="entry name" value="DUF2490"/>
    <property type="match status" value="1"/>
</dbReference>
<protein>
    <submittedName>
        <fullName evidence="2">Uncharacterized protein DUF2490</fullName>
    </submittedName>
</protein>
<dbReference type="RefSeq" id="WP_132779033.1">
    <property type="nucleotide sequence ID" value="NZ_SMBZ01000063.1"/>
</dbReference>
<proteinExistence type="predicted"/>
<comment type="caution">
    <text evidence="2">The sequence shown here is derived from an EMBL/GenBank/DDBJ whole genome shotgun (WGS) entry which is preliminary data.</text>
</comment>
<dbReference type="OrthoDB" id="1118734at2"/>
<dbReference type="SUPFAM" id="SSF56935">
    <property type="entry name" value="Porins"/>
    <property type="match status" value="1"/>
</dbReference>
<organism evidence="2 3">
    <name type="scientific">Sphingobacterium alimentarium</name>
    <dbReference type="NCBI Taxonomy" id="797292"/>
    <lineage>
        <taxon>Bacteria</taxon>
        <taxon>Pseudomonadati</taxon>
        <taxon>Bacteroidota</taxon>
        <taxon>Sphingobacteriia</taxon>
        <taxon>Sphingobacteriales</taxon>
        <taxon>Sphingobacteriaceae</taxon>
        <taxon>Sphingobacterium</taxon>
    </lineage>
</organism>
<dbReference type="Proteomes" id="UP000295197">
    <property type="component" value="Unassembled WGS sequence"/>
</dbReference>